<sequence>MSTSNLYNTIQENFNGKSVKVIDGHLTATEKKHVLAILGAGLTEGSVKKKSYWIEKTENENEYIVTVGEMGYGLIKSYGQTKKTFQKTKSKVIIKEMITGLKLIELGYKPSKWFGTIIREANKANITDDSELIELIDNIIPKTIEPFNEHVYYHKNIIPDSDEEIDNVSQVFETMNVLMKTPTVVNGSVMPDACPTGELGQIPVGGVVVTKNAIHPSMHSADICCSVMMTNFGKIDPKIVLDNAHKITHFGYGGRDEFSTLPSNLMERIKSNKYLNDERSINFATTHLGTQGDGNHFLFVGISENTGDTIMVTHHGSRGFGANLYKKGMKVAENFRKDLSPNTLKRNAWIPYDTKEGIEYWYALQIIREWTKLNHEIIHNETLKNVNVECVDRFWNEHNFVFKDGDLFYHAKGATPLSNKFVPDSTNGLRLIPLNMSEPVLVINGETTENNLGFAPHGAGRNISRSAHIRKFTDKTFEEVFEEETKGLDVRFYSNNIDLSELPSAYKNADAVQQQMEQFALGSVVDRIMPYGCIMAGDCSKNAPWKRNKNKNK</sequence>
<evidence type="ECO:0000256" key="8">
    <source>
        <dbReference type="ARBA" id="ARBA00047746"/>
    </source>
</evidence>
<dbReference type="GO" id="GO:0170057">
    <property type="term" value="F:RNA ligase (GTP) activity"/>
    <property type="evidence" value="ECO:0007669"/>
    <property type="project" value="UniProtKB-EC"/>
</dbReference>
<evidence type="ECO:0000256" key="4">
    <source>
        <dbReference type="ARBA" id="ARBA00022723"/>
    </source>
</evidence>
<dbReference type="GO" id="GO:0003909">
    <property type="term" value="F:DNA ligase activity"/>
    <property type="evidence" value="ECO:0007669"/>
    <property type="project" value="TreeGrafter"/>
</dbReference>
<evidence type="ECO:0000313" key="9">
    <source>
        <dbReference type="EMBL" id="BBI90902.1"/>
    </source>
</evidence>
<organism evidence="9 10">
    <name type="scientific">Tenacibaculum phage PTm5</name>
    <dbReference type="NCBI Taxonomy" id="2547426"/>
    <lineage>
        <taxon>Viruses</taxon>
        <taxon>Duplodnaviria</taxon>
        <taxon>Heunggongvirae</taxon>
        <taxon>Uroviricota</taxon>
        <taxon>Caudoviricetes</taxon>
        <taxon>Shirahamavirus</taxon>
        <taxon>Shirahamavirus PTm1</taxon>
    </lineage>
</organism>
<keyword evidence="5" id="KW-0547">Nucleotide-binding</keyword>
<keyword evidence="7" id="KW-0464">Manganese</keyword>
<protein>
    <recommendedName>
        <fullName evidence="2">3'-phosphate/5'-hydroxy nucleic acid ligase</fullName>
        <ecNumber evidence="2">6.5.1.8</ecNumber>
    </recommendedName>
</protein>
<dbReference type="PANTHER" id="PTHR43749:SF2">
    <property type="entry name" value="RNA-SPLICING LIGASE RTCB"/>
    <property type="match status" value="1"/>
</dbReference>
<evidence type="ECO:0000256" key="5">
    <source>
        <dbReference type="ARBA" id="ARBA00022741"/>
    </source>
</evidence>
<dbReference type="InterPro" id="IPR052915">
    <property type="entry name" value="RtcB-like"/>
</dbReference>
<dbReference type="Proteomes" id="UP000424080">
    <property type="component" value="Segment"/>
</dbReference>
<comment type="cofactor">
    <cofactor evidence="1">
        <name>Mn(2+)</name>
        <dbReference type="ChEBI" id="CHEBI:29035"/>
    </cofactor>
</comment>
<name>A0A5S9HYM3_9CAUD</name>
<evidence type="ECO:0000313" key="10">
    <source>
        <dbReference type="Proteomes" id="UP000424080"/>
    </source>
</evidence>
<evidence type="ECO:0000256" key="2">
    <source>
        <dbReference type="ARBA" id="ARBA00012726"/>
    </source>
</evidence>
<dbReference type="GO" id="GO:0005525">
    <property type="term" value="F:GTP binding"/>
    <property type="evidence" value="ECO:0007669"/>
    <property type="project" value="UniProtKB-KW"/>
</dbReference>
<accession>A0A5S9HYM3</accession>
<dbReference type="GO" id="GO:0030145">
    <property type="term" value="F:manganese ion binding"/>
    <property type="evidence" value="ECO:0007669"/>
    <property type="project" value="TreeGrafter"/>
</dbReference>
<comment type="catalytic activity">
    <reaction evidence="8">
        <text>a 3'-end 3'-phospho-ribonucleotide-RNA + a 5'-end dephospho-ribonucleoside-RNA + GTP = a ribonucleotidyl-ribonucleotide-RNA + GMP + diphosphate</text>
        <dbReference type="Rhea" id="RHEA:68076"/>
        <dbReference type="Rhea" id="RHEA-COMP:10463"/>
        <dbReference type="Rhea" id="RHEA-COMP:13936"/>
        <dbReference type="Rhea" id="RHEA-COMP:17355"/>
        <dbReference type="ChEBI" id="CHEBI:33019"/>
        <dbReference type="ChEBI" id="CHEBI:37565"/>
        <dbReference type="ChEBI" id="CHEBI:58115"/>
        <dbReference type="ChEBI" id="CHEBI:83062"/>
        <dbReference type="ChEBI" id="CHEBI:138284"/>
        <dbReference type="ChEBI" id="CHEBI:173118"/>
        <dbReference type="EC" id="6.5.1.8"/>
    </reaction>
</comment>
<dbReference type="SUPFAM" id="SSF103365">
    <property type="entry name" value="Hypothetical protein PH1602"/>
    <property type="match status" value="1"/>
</dbReference>
<dbReference type="InterPro" id="IPR001233">
    <property type="entry name" value="RtcB"/>
</dbReference>
<evidence type="ECO:0000256" key="7">
    <source>
        <dbReference type="ARBA" id="ARBA00023211"/>
    </source>
</evidence>
<keyword evidence="6" id="KW-0342">GTP-binding</keyword>
<evidence type="ECO:0000256" key="1">
    <source>
        <dbReference type="ARBA" id="ARBA00001936"/>
    </source>
</evidence>
<evidence type="ECO:0000256" key="6">
    <source>
        <dbReference type="ARBA" id="ARBA00023134"/>
    </source>
</evidence>
<evidence type="ECO:0000256" key="3">
    <source>
        <dbReference type="ARBA" id="ARBA00022598"/>
    </source>
</evidence>
<dbReference type="PANTHER" id="PTHR43749">
    <property type="entry name" value="RNA-SPLICING LIGASE RTCB"/>
    <property type="match status" value="1"/>
</dbReference>
<keyword evidence="3 9" id="KW-0436">Ligase</keyword>
<dbReference type="Gene3D" id="3.90.1860.10">
    <property type="entry name" value="tRNA-splicing ligase RtcB"/>
    <property type="match status" value="1"/>
</dbReference>
<dbReference type="GO" id="GO:0006281">
    <property type="term" value="P:DNA repair"/>
    <property type="evidence" value="ECO:0007669"/>
    <property type="project" value="TreeGrafter"/>
</dbReference>
<proteinExistence type="predicted"/>
<dbReference type="GO" id="GO:0006396">
    <property type="term" value="P:RNA processing"/>
    <property type="evidence" value="ECO:0007669"/>
    <property type="project" value="InterPro"/>
</dbReference>
<dbReference type="EMBL" id="AP019525">
    <property type="protein sequence ID" value="BBI90902.1"/>
    <property type="molecule type" value="Genomic_DNA"/>
</dbReference>
<dbReference type="GO" id="GO:0042245">
    <property type="term" value="P:RNA repair"/>
    <property type="evidence" value="ECO:0007669"/>
    <property type="project" value="TreeGrafter"/>
</dbReference>
<keyword evidence="4" id="KW-0479">Metal-binding</keyword>
<dbReference type="InterPro" id="IPR036025">
    <property type="entry name" value="RtcB-like_sf"/>
</dbReference>
<reference evidence="9 10" key="1">
    <citation type="journal article" date="2019" name="Arch. Virol.">
        <title>A novel jumbo Tenacibaculum maritimum lytic phage with head-fiber-like appendages.</title>
        <authorList>
            <person name="Kawato Y."/>
            <person name="Istiqomah I."/>
            <person name="Gaafar A.Y."/>
            <person name="Hanaoka M."/>
            <person name="Ishimaru K."/>
            <person name="Yasuike M."/>
            <person name="Nishiki I."/>
            <person name="Nakamura Y."/>
            <person name="Fujiwara A."/>
            <person name="Nakai T."/>
        </authorList>
    </citation>
    <scope>NUCLEOTIDE SEQUENCE [LARGE SCALE GENOMIC DNA]</scope>
    <source>
        <strain evidence="9 10">PTm5</strain>
    </source>
</reference>
<dbReference type="Pfam" id="PF01139">
    <property type="entry name" value="RtcB"/>
    <property type="match status" value="1"/>
</dbReference>
<dbReference type="EC" id="6.5.1.8" evidence="2"/>